<dbReference type="EMBL" id="LIAE01008850">
    <property type="protein sequence ID" value="PAV72062.1"/>
    <property type="molecule type" value="Genomic_DNA"/>
</dbReference>
<dbReference type="EMBL" id="LIAE01008850">
    <property type="protein sequence ID" value="PAV72061.1"/>
    <property type="molecule type" value="Genomic_DNA"/>
</dbReference>
<name>A0A2A2KDX1_9BILA</name>
<keyword evidence="2" id="KW-1185">Reference proteome</keyword>
<dbReference type="EMBL" id="LIAE01008850">
    <property type="protein sequence ID" value="PAV72063.1"/>
    <property type="molecule type" value="Genomic_DNA"/>
</dbReference>
<evidence type="ECO:0000313" key="2">
    <source>
        <dbReference type="Proteomes" id="UP000218231"/>
    </source>
</evidence>
<reference evidence="1 2" key="1">
    <citation type="journal article" date="2017" name="Curr. Biol.">
        <title>Genome architecture and evolution of a unichromosomal asexual nematode.</title>
        <authorList>
            <person name="Fradin H."/>
            <person name="Zegar C."/>
            <person name="Gutwein M."/>
            <person name="Lucas J."/>
            <person name="Kovtun M."/>
            <person name="Corcoran D."/>
            <person name="Baugh L.R."/>
            <person name="Kiontke K."/>
            <person name="Gunsalus K."/>
            <person name="Fitch D.H."/>
            <person name="Piano F."/>
        </authorList>
    </citation>
    <scope>NUCLEOTIDE SEQUENCE [LARGE SCALE GENOMIC DNA]</scope>
    <source>
        <strain evidence="1">PF1309</strain>
    </source>
</reference>
<dbReference type="STRING" id="2018661.A0A2A2KDX1"/>
<dbReference type="OrthoDB" id="10678026at2759"/>
<protein>
    <submittedName>
        <fullName evidence="1">Uncharacterized protein</fullName>
    </submittedName>
</protein>
<dbReference type="Proteomes" id="UP000218231">
    <property type="component" value="Unassembled WGS sequence"/>
</dbReference>
<evidence type="ECO:0000313" key="1">
    <source>
        <dbReference type="EMBL" id="PAV72062.1"/>
    </source>
</evidence>
<comment type="caution">
    <text evidence="1">The sequence shown here is derived from an EMBL/GenBank/DDBJ whole genome shotgun (WGS) entry which is preliminary data.</text>
</comment>
<gene>
    <name evidence="1" type="ORF">WR25_23470</name>
</gene>
<dbReference type="AlphaFoldDB" id="A0A2A2KDX1"/>
<accession>A0A2A2KDX1</accession>
<sequence>MSERIKLVTLDLRQQLAGVLDDAVQEIINLHTALHDNARLYLHDDDTSSSPHFKKGLETQAEFAGGHISVQGIVSCDGFTYGGNYKGCVWPATVGIMDIPAQKRFSPKNLITVGLLRSATKPSSQLLQELFRRLRQQIEDIQQTPLEIVCNGLIYKVRFSVQYTALDNEASQLVYDHKSYATGECHYCDCRSTTRNYAYPTTSAAPKDTNWIRNNLAPTVFSSIIPMDSECIDWLHLTEEGLYKNFLHDVLFPSKRPNLRVNGNIIKAVDDLASRMKLPTYYKCRSLPLSKCLQSSGDMLDELSQMWVQMFGPNSTTYKGHLFLAHLPSQLRRKHHPCGFSSNAFEHQNLLYKQLVVPLNTSSFDIASLRRNRCLIRGEAFGIGVRVDVNEKLQLPHTGRPDQHLFETMFELIDERPLLFLPRIVWNKYQLSSADYWRQPEKSQSNLISYETPAGRQFGRIRLFAAHQPSTTVHILIETIPVIHASNSVCDYLRTSNHPLSARILNLLQQHPTLDCFCYIDVNSPSHFIVITSNDLSELAITFSYSGKHFIFSIPSRQNWV</sequence>
<dbReference type="Pfam" id="PF06869">
    <property type="entry name" value="DUF1258"/>
    <property type="match status" value="1"/>
</dbReference>
<proteinExistence type="predicted"/>
<dbReference type="InterPro" id="IPR009667">
    <property type="entry name" value="DUF1258"/>
</dbReference>
<organism evidence="1 2">
    <name type="scientific">Diploscapter pachys</name>
    <dbReference type="NCBI Taxonomy" id="2018661"/>
    <lineage>
        <taxon>Eukaryota</taxon>
        <taxon>Metazoa</taxon>
        <taxon>Ecdysozoa</taxon>
        <taxon>Nematoda</taxon>
        <taxon>Chromadorea</taxon>
        <taxon>Rhabditida</taxon>
        <taxon>Rhabditina</taxon>
        <taxon>Rhabditomorpha</taxon>
        <taxon>Rhabditoidea</taxon>
        <taxon>Rhabditidae</taxon>
        <taxon>Diploscapter</taxon>
    </lineage>
</organism>